<organism evidence="2 3">
    <name type="scientific">Geochorda subterranea</name>
    <dbReference type="NCBI Taxonomy" id="3109564"/>
    <lineage>
        <taxon>Bacteria</taxon>
        <taxon>Bacillati</taxon>
        <taxon>Bacillota</taxon>
        <taxon>Limnochordia</taxon>
        <taxon>Limnochordales</taxon>
        <taxon>Geochordaceae</taxon>
        <taxon>Geochorda</taxon>
    </lineage>
</organism>
<dbReference type="RefSeq" id="WP_324668139.1">
    <property type="nucleotide sequence ID" value="NZ_CP141614.1"/>
</dbReference>
<name>A0ABZ1BMG6_9FIRM</name>
<dbReference type="EMBL" id="CP141614">
    <property type="protein sequence ID" value="WRP13879.1"/>
    <property type="molecule type" value="Genomic_DNA"/>
</dbReference>
<sequence>MSASTGAWLPYLFLLAGATFLQYLWGRRANWRIIRETAQACERALRPQDQTYTWIGGLIGYKADYVVRRGHLNRVEATLTALPRHSLLYLPISWAWRRHDTLYLLWRPNQPLRMRGHVYLVGPGLWRPRIPAPEELREEWLQVDGHRYRLLYSTSTSRELLRQLVQAARSPLVRHVSINPDEGALYCRMAARPDLIEPVVARLARLVEQL</sequence>
<accession>A0ABZ1BMG6</accession>
<keyword evidence="3" id="KW-1185">Reference proteome</keyword>
<keyword evidence="1" id="KW-1133">Transmembrane helix</keyword>
<keyword evidence="1" id="KW-0472">Membrane</keyword>
<evidence type="ECO:0000313" key="2">
    <source>
        <dbReference type="EMBL" id="WRP13879.1"/>
    </source>
</evidence>
<proteinExistence type="predicted"/>
<protein>
    <submittedName>
        <fullName evidence="2">Uncharacterized protein</fullName>
    </submittedName>
</protein>
<keyword evidence="1" id="KW-0812">Transmembrane</keyword>
<evidence type="ECO:0000256" key="1">
    <source>
        <dbReference type="SAM" id="Phobius"/>
    </source>
</evidence>
<gene>
    <name evidence="2" type="ORF">VLY81_10605</name>
</gene>
<dbReference type="Proteomes" id="UP001333102">
    <property type="component" value="Chromosome"/>
</dbReference>
<reference evidence="3" key="1">
    <citation type="submission" date="2023-12" db="EMBL/GenBank/DDBJ databases">
        <title>Novel isolates from deep terrestrial aquifers shed light on the physiology and ecology of the class Limnochordia.</title>
        <authorList>
            <person name="Karnachuk O.V."/>
            <person name="Lukina A.P."/>
            <person name="Avakyan M.R."/>
            <person name="Kadnikov V."/>
            <person name="Begmatov S."/>
            <person name="Beletsky A.V."/>
            <person name="Mardanov A.V."/>
            <person name="Ravin N.V."/>
        </authorList>
    </citation>
    <scope>NUCLEOTIDE SEQUENCE [LARGE SCALE GENOMIC DNA]</scope>
    <source>
        <strain evidence="3">LN</strain>
    </source>
</reference>
<feature type="transmembrane region" description="Helical" evidence="1">
    <location>
        <begin position="6"/>
        <end position="25"/>
    </location>
</feature>
<evidence type="ECO:0000313" key="3">
    <source>
        <dbReference type="Proteomes" id="UP001333102"/>
    </source>
</evidence>